<name>A0A657LPW8_9HYPH</name>
<gene>
    <name evidence="2" type="ORF">AX760_24305</name>
</gene>
<dbReference type="OrthoDB" id="8404642at2"/>
<reference evidence="2 3" key="1">
    <citation type="submission" date="2016-02" db="EMBL/GenBank/DDBJ databases">
        <title>Genome sequencing of a beta-galactosidase producing bacteria Rhizobium sp. 59.</title>
        <authorList>
            <person name="Wang D."/>
            <person name="Kot W."/>
            <person name="Qin Y."/>
            <person name="Hansen L."/>
            <person name="Naqvi K."/>
            <person name="Rensing C."/>
        </authorList>
    </citation>
    <scope>NUCLEOTIDE SEQUENCE [LARGE SCALE GENOMIC DNA]</scope>
    <source>
        <strain evidence="2 3">59</strain>
    </source>
</reference>
<evidence type="ECO:0000256" key="1">
    <source>
        <dbReference type="SAM" id="SignalP"/>
    </source>
</evidence>
<sequence>MRTVILYAIIAVTAAVSFAAPSQAGGFSLGFGDGYVTIGGYGNGYGHHHYGHKNKHHYNSDYGYEPTCYIKKIKKWDQWGNVYFKKIKICD</sequence>
<feature type="chain" id="PRO_5024804730" description="Sulfur globule protein" evidence="1">
    <location>
        <begin position="25"/>
        <end position="91"/>
    </location>
</feature>
<keyword evidence="3" id="KW-1185">Reference proteome</keyword>
<dbReference type="AlphaFoldDB" id="A0A657LPW8"/>
<dbReference type="EMBL" id="LSRP01000142">
    <property type="protein sequence ID" value="OJF90260.1"/>
    <property type="molecule type" value="Genomic_DNA"/>
</dbReference>
<feature type="signal peptide" evidence="1">
    <location>
        <begin position="1"/>
        <end position="24"/>
    </location>
</feature>
<dbReference type="RefSeq" id="WP_071835688.1">
    <property type="nucleotide sequence ID" value="NZ_LSRP01000142.1"/>
</dbReference>
<keyword evidence="1" id="KW-0732">Signal</keyword>
<accession>A0A657LPW8</accession>
<proteinExistence type="predicted"/>
<organism evidence="2 3">
    <name type="scientific">Pararhizobium antarcticum</name>
    <dbReference type="NCBI Taxonomy" id="1798805"/>
    <lineage>
        <taxon>Bacteria</taxon>
        <taxon>Pseudomonadati</taxon>
        <taxon>Pseudomonadota</taxon>
        <taxon>Alphaproteobacteria</taxon>
        <taxon>Hyphomicrobiales</taxon>
        <taxon>Rhizobiaceae</taxon>
        <taxon>Rhizobium/Agrobacterium group</taxon>
        <taxon>Pararhizobium</taxon>
    </lineage>
</organism>
<protein>
    <recommendedName>
        <fullName evidence="4">Sulfur globule protein</fullName>
    </recommendedName>
</protein>
<dbReference type="Proteomes" id="UP000182661">
    <property type="component" value="Unassembled WGS sequence"/>
</dbReference>
<comment type="caution">
    <text evidence="2">The sequence shown here is derived from an EMBL/GenBank/DDBJ whole genome shotgun (WGS) entry which is preliminary data.</text>
</comment>
<evidence type="ECO:0000313" key="3">
    <source>
        <dbReference type="Proteomes" id="UP000182661"/>
    </source>
</evidence>
<evidence type="ECO:0000313" key="2">
    <source>
        <dbReference type="EMBL" id="OJF90260.1"/>
    </source>
</evidence>
<evidence type="ECO:0008006" key="4">
    <source>
        <dbReference type="Google" id="ProtNLM"/>
    </source>
</evidence>